<keyword evidence="1" id="KW-0732">Signal</keyword>
<dbReference type="Proteomes" id="UP000832011">
    <property type="component" value="Chromosome"/>
</dbReference>
<protein>
    <recommendedName>
        <fullName evidence="4">Lipoprotein</fullName>
    </recommendedName>
</protein>
<feature type="chain" id="PRO_5046721556" description="Lipoprotein" evidence="1">
    <location>
        <begin position="26"/>
        <end position="244"/>
    </location>
</feature>
<dbReference type="RefSeq" id="WP_147645299.1">
    <property type="nucleotide sequence ID" value="NZ_CABKVG010000005.1"/>
</dbReference>
<accession>A0ABY4E5P4</accession>
<evidence type="ECO:0000313" key="2">
    <source>
        <dbReference type="EMBL" id="UOO90680.1"/>
    </source>
</evidence>
<dbReference type="PROSITE" id="PS51257">
    <property type="entry name" value="PROKAR_LIPOPROTEIN"/>
    <property type="match status" value="1"/>
</dbReference>
<keyword evidence="3" id="KW-1185">Reference proteome</keyword>
<evidence type="ECO:0008006" key="4">
    <source>
        <dbReference type="Google" id="ProtNLM"/>
    </source>
</evidence>
<evidence type="ECO:0000313" key="3">
    <source>
        <dbReference type="Proteomes" id="UP000832011"/>
    </source>
</evidence>
<organism evidence="2 3">
    <name type="scientific">Vitreoscilla massiliensis</name>
    <dbReference type="NCBI Taxonomy" id="1689272"/>
    <lineage>
        <taxon>Bacteria</taxon>
        <taxon>Pseudomonadati</taxon>
        <taxon>Pseudomonadota</taxon>
        <taxon>Betaproteobacteria</taxon>
        <taxon>Neisseriales</taxon>
        <taxon>Neisseriaceae</taxon>
        <taxon>Vitreoscilla</taxon>
    </lineage>
</organism>
<feature type="signal peptide" evidence="1">
    <location>
        <begin position="1"/>
        <end position="25"/>
    </location>
</feature>
<evidence type="ECO:0000256" key="1">
    <source>
        <dbReference type="SAM" id="SignalP"/>
    </source>
</evidence>
<dbReference type="EMBL" id="CP091511">
    <property type="protein sequence ID" value="UOO90680.1"/>
    <property type="molecule type" value="Genomic_DNA"/>
</dbReference>
<sequence length="244" mass="27283">MKLGHIGGMLLAACLLSACTTPILVQDADGRACHQNYEQVKKRYGEHFARPCVADVDRHTGIVETSKADALQNETVAESSSLMQTPPSFSDSSGVYTRSHFQDGSTYYWMLPYATLQGKGVLDQSREIEARWHNTTPQTVRLYVYHRVRAQDMTNIRFDIDGTAYDYVATWPAEAIQNAGRKNGSVQYFDIPYQVVKGISQAHQAEAWLGYADGTEHPMVLVEQGEPSLAAQGLRRFFNAIETR</sequence>
<proteinExistence type="predicted"/>
<reference evidence="2 3" key="1">
    <citation type="journal article" date="2022" name="Res Sq">
        <title>Evolution of multicellular longitudinally dividing oral cavity symbionts (Neisseriaceae).</title>
        <authorList>
            <person name="Nyongesa S."/>
            <person name="Weber P."/>
            <person name="Bernet E."/>
            <person name="Pullido F."/>
            <person name="Nieckarz M."/>
            <person name="Delaby M."/>
            <person name="Nieves C."/>
            <person name="Viehboeck T."/>
            <person name="Krause N."/>
            <person name="Rivera-Millot A."/>
            <person name="Nakamura A."/>
            <person name="Vischer N."/>
            <person name="VanNieuwenhze M."/>
            <person name="Brun Y."/>
            <person name="Cava F."/>
            <person name="Bulgheresi S."/>
            <person name="Veyrier F."/>
        </authorList>
    </citation>
    <scope>NUCLEOTIDE SEQUENCE [LARGE SCALE GENOMIC DNA]</scope>
    <source>
        <strain evidence="2 3">SN4</strain>
    </source>
</reference>
<gene>
    <name evidence="2" type="ORF">LVJ82_06860</name>
</gene>
<name>A0ABY4E5P4_9NEIS</name>